<comment type="function">
    <text evidence="14">Member of the two-component regulatory system NreB/NreC involved in the control of dissimilatory nitrate/nitrite reduction in response to oxygen. NreB functions as a direct oxygen sensor histidine kinase which is autophosphorylated, in the absence of oxygen, probably at the conserved histidine residue, and transfers its phosphate group probably to a conserved aspartate residue of NreC. NreB/NreC activates the expression of the nitrate (narGHJI) and nitrite (nir) reductase operons, as well as the putative nitrate transporter gene narT.</text>
</comment>
<gene>
    <name evidence="20" type="ORF">Ade02nite_71700</name>
</gene>
<evidence type="ECO:0000256" key="3">
    <source>
        <dbReference type="ARBA" id="ARBA00004496"/>
    </source>
</evidence>
<dbReference type="Gene3D" id="1.20.5.1930">
    <property type="match status" value="1"/>
</dbReference>
<dbReference type="InterPro" id="IPR036890">
    <property type="entry name" value="HATPase_C_sf"/>
</dbReference>
<dbReference type="Gene3D" id="3.30.565.10">
    <property type="entry name" value="Histidine kinase-like ATPase, C-terminal domain"/>
    <property type="match status" value="1"/>
</dbReference>
<keyword evidence="10" id="KW-0418">Kinase</keyword>
<keyword evidence="7" id="KW-0963">Cytoplasm</keyword>
<evidence type="ECO:0000256" key="16">
    <source>
        <dbReference type="SAM" id="Coils"/>
    </source>
</evidence>
<feature type="transmembrane region" description="Helical" evidence="18">
    <location>
        <begin position="81"/>
        <end position="108"/>
    </location>
</feature>
<reference evidence="20 21" key="1">
    <citation type="submission" date="2021-01" db="EMBL/GenBank/DDBJ databases">
        <title>Whole genome shotgun sequence of Actinoplanes deccanensis NBRC 13994.</title>
        <authorList>
            <person name="Komaki H."/>
            <person name="Tamura T."/>
        </authorList>
    </citation>
    <scope>NUCLEOTIDE SEQUENCE [LARGE SCALE GENOMIC DNA]</scope>
    <source>
        <strain evidence="20 21">NBRC 13994</strain>
    </source>
</reference>
<keyword evidence="8" id="KW-0808">Transferase</keyword>
<keyword evidence="13" id="KW-0411">Iron-sulfur</keyword>
<dbReference type="SMART" id="SM00387">
    <property type="entry name" value="HATPase_c"/>
    <property type="match status" value="1"/>
</dbReference>
<evidence type="ECO:0000256" key="12">
    <source>
        <dbReference type="ARBA" id="ARBA00023012"/>
    </source>
</evidence>
<feature type="transmembrane region" description="Helical" evidence="18">
    <location>
        <begin position="49"/>
        <end position="69"/>
    </location>
</feature>
<evidence type="ECO:0000256" key="7">
    <source>
        <dbReference type="ARBA" id="ARBA00022490"/>
    </source>
</evidence>
<dbReference type="PRINTS" id="PR00344">
    <property type="entry name" value="BCTRLSENSOR"/>
</dbReference>
<dbReference type="InterPro" id="IPR003594">
    <property type="entry name" value="HATPase_dom"/>
</dbReference>
<evidence type="ECO:0000256" key="1">
    <source>
        <dbReference type="ARBA" id="ARBA00000085"/>
    </source>
</evidence>
<evidence type="ECO:0000256" key="17">
    <source>
        <dbReference type="SAM" id="MobiDB-lite"/>
    </source>
</evidence>
<evidence type="ECO:0000256" key="6">
    <source>
        <dbReference type="ARBA" id="ARBA00022485"/>
    </source>
</evidence>
<dbReference type="EC" id="2.7.13.3" evidence="4"/>
<evidence type="ECO:0000256" key="18">
    <source>
        <dbReference type="SAM" id="Phobius"/>
    </source>
</evidence>
<evidence type="ECO:0000313" key="21">
    <source>
        <dbReference type="Proteomes" id="UP000609879"/>
    </source>
</evidence>
<keyword evidence="12" id="KW-0902">Two-component regulatory system</keyword>
<feature type="transmembrane region" description="Helical" evidence="18">
    <location>
        <begin position="151"/>
        <end position="169"/>
    </location>
</feature>
<dbReference type="InterPro" id="IPR004358">
    <property type="entry name" value="Sig_transdc_His_kin-like_C"/>
</dbReference>
<feature type="coiled-coil region" evidence="16">
    <location>
        <begin position="176"/>
        <end position="206"/>
    </location>
</feature>
<comment type="caution">
    <text evidence="20">The sequence shown here is derived from an EMBL/GenBank/DDBJ whole genome shotgun (WGS) entry which is preliminary data.</text>
</comment>
<organism evidence="20 21">
    <name type="scientific">Paractinoplanes deccanensis</name>
    <dbReference type="NCBI Taxonomy" id="113561"/>
    <lineage>
        <taxon>Bacteria</taxon>
        <taxon>Bacillati</taxon>
        <taxon>Actinomycetota</taxon>
        <taxon>Actinomycetes</taxon>
        <taxon>Micromonosporales</taxon>
        <taxon>Micromonosporaceae</taxon>
        <taxon>Paractinoplanes</taxon>
    </lineage>
</organism>
<keyword evidence="16" id="KW-0175">Coiled coil</keyword>
<evidence type="ECO:0000256" key="11">
    <source>
        <dbReference type="ARBA" id="ARBA00023004"/>
    </source>
</evidence>
<evidence type="ECO:0000256" key="13">
    <source>
        <dbReference type="ARBA" id="ARBA00023014"/>
    </source>
</evidence>
<evidence type="ECO:0000256" key="9">
    <source>
        <dbReference type="ARBA" id="ARBA00022723"/>
    </source>
</evidence>
<keyword evidence="11" id="KW-0408">Iron</keyword>
<evidence type="ECO:0000256" key="14">
    <source>
        <dbReference type="ARBA" id="ARBA00024827"/>
    </source>
</evidence>
<comment type="catalytic activity">
    <reaction evidence="1">
        <text>ATP + protein L-histidine = ADP + protein N-phospho-L-histidine.</text>
        <dbReference type="EC" id="2.7.13.3"/>
    </reaction>
</comment>
<evidence type="ECO:0000256" key="5">
    <source>
        <dbReference type="ARBA" id="ARBA00017322"/>
    </source>
</evidence>
<feature type="compositionally biased region" description="Basic and acidic residues" evidence="17">
    <location>
        <begin position="443"/>
        <end position="456"/>
    </location>
</feature>
<dbReference type="PANTHER" id="PTHR24421:SF62">
    <property type="entry name" value="SENSORY TRANSDUCTION HISTIDINE KINASE"/>
    <property type="match status" value="1"/>
</dbReference>
<evidence type="ECO:0000256" key="4">
    <source>
        <dbReference type="ARBA" id="ARBA00012438"/>
    </source>
</evidence>
<feature type="transmembrane region" description="Helical" evidence="18">
    <location>
        <begin position="120"/>
        <end position="139"/>
    </location>
</feature>
<proteinExistence type="predicted"/>
<dbReference type="Pfam" id="PF02518">
    <property type="entry name" value="HATPase_c"/>
    <property type="match status" value="1"/>
</dbReference>
<dbReference type="PROSITE" id="PS50109">
    <property type="entry name" value="HIS_KIN"/>
    <property type="match status" value="1"/>
</dbReference>
<name>A0ABQ3YEW4_9ACTN</name>
<dbReference type="InterPro" id="IPR017205">
    <property type="entry name" value="Sig_transdc_His_kinase_ChrS"/>
</dbReference>
<dbReference type="SUPFAM" id="SSF55874">
    <property type="entry name" value="ATPase domain of HSP90 chaperone/DNA topoisomerase II/histidine kinase"/>
    <property type="match status" value="1"/>
</dbReference>
<feature type="transmembrane region" description="Helical" evidence="18">
    <location>
        <begin position="21"/>
        <end position="43"/>
    </location>
</feature>
<evidence type="ECO:0000313" key="20">
    <source>
        <dbReference type="EMBL" id="GID78529.1"/>
    </source>
</evidence>
<dbReference type="InterPro" id="IPR005467">
    <property type="entry name" value="His_kinase_dom"/>
</dbReference>
<keyword evidence="18" id="KW-1133">Transmembrane helix</keyword>
<dbReference type="PANTHER" id="PTHR24421">
    <property type="entry name" value="NITRATE/NITRITE SENSOR PROTEIN NARX-RELATED"/>
    <property type="match status" value="1"/>
</dbReference>
<accession>A0ABQ3YEW4</accession>
<dbReference type="PIRSF" id="PIRSF037434">
    <property type="entry name" value="STHK_ChrS"/>
    <property type="match status" value="1"/>
</dbReference>
<dbReference type="Pfam" id="PF07730">
    <property type="entry name" value="HisKA_3"/>
    <property type="match status" value="1"/>
</dbReference>
<keyword evidence="18" id="KW-0472">Membrane</keyword>
<evidence type="ECO:0000256" key="2">
    <source>
        <dbReference type="ARBA" id="ARBA00001966"/>
    </source>
</evidence>
<feature type="domain" description="Histidine kinase" evidence="19">
    <location>
        <begin position="328"/>
        <end position="421"/>
    </location>
</feature>
<dbReference type="CDD" id="cd16917">
    <property type="entry name" value="HATPase_UhpB-NarQ-NarX-like"/>
    <property type="match status" value="1"/>
</dbReference>
<keyword evidence="18" id="KW-0812">Transmembrane</keyword>
<dbReference type="InterPro" id="IPR011712">
    <property type="entry name" value="Sig_transdc_His_kin_sub3_dim/P"/>
</dbReference>
<evidence type="ECO:0000259" key="19">
    <source>
        <dbReference type="PROSITE" id="PS50109"/>
    </source>
</evidence>
<keyword evidence="9" id="KW-0479">Metal-binding</keyword>
<comment type="cofactor">
    <cofactor evidence="2">
        <name>[4Fe-4S] cluster</name>
        <dbReference type="ChEBI" id="CHEBI:49883"/>
    </cofactor>
</comment>
<evidence type="ECO:0000256" key="8">
    <source>
        <dbReference type="ARBA" id="ARBA00022679"/>
    </source>
</evidence>
<dbReference type="EMBL" id="BOMI01000146">
    <property type="protein sequence ID" value="GID78529.1"/>
    <property type="molecule type" value="Genomic_DNA"/>
</dbReference>
<evidence type="ECO:0000256" key="10">
    <source>
        <dbReference type="ARBA" id="ARBA00022777"/>
    </source>
</evidence>
<feature type="region of interest" description="Disordered" evidence="17">
    <location>
        <begin position="402"/>
        <end position="463"/>
    </location>
</feature>
<protein>
    <recommendedName>
        <fullName evidence="5">Oxygen sensor histidine kinase NreB</fullName>
        <ecNumber evidence="4">2.7.13.3</ecNumber>
    </recommendedName>
    <alternativeName>
        <fullName evidence="15">Nitrogen regulation protein B</fullName>
    </alternativeName>
</protein>
<dbReference type="Proteomes" id="UP000609879">
    <property type="component" value="Unassembled WGS sequence"/>
</dbReference>
<keyword evidence="6" id="KW-0004">4Fe-4S</keyword>
<comment type="subcellular location">
    <subcellularLocation>
        <location evidence="3">Cytoplasm</location>
    </subcellularLocation>
</comment>
<keyword evidence="21" id="KW-1185">Reference proteome</keyword>
<sequence length="463" mass="49645">MGIEAELRAEFDRSERREMAVFNALPYVLLAVSTLLTLLQPLWDGPVPVAAVLGLAAAAALWVLFFHTLHPEWHRNRPVMALYYAGLTVLAGALVAIAPFFGLFAFGGYPQAFVYLSGRWRYAGVAATATISAVAYLGGLESAAGGAWWEWLAVWAVNVVLAAVFFHFADLTHLRNAEQRRALAALHEANRELEAALEENAGLHAQLLVQARRAGVLDERQRMAREIHDTVAQGLAGIVTQLQAAERSLDAASSPHRRVTNAIDLARESLTEARRTVHAVQPSLLAEARLPDAIDDLARRWARVNHVDVVVTTTGDARPLDPGIEVALLRTAQEALANVAKHAQARRAGLTLSYMDDVVTLDVRDDGAGFEPAALRGAGSAEGGFGLAGMRQRVRRLAGRLDIESEPGNGTAISATVPAIPPGGGDRSVRDDGVAPAAGDQPAVDRDGDHEGDRQGSRQGNRQ</sequence>
<evidence type="ECO:0000256" key="15">
    <source>
        <dbReference type="ARBA" id="ARBA00030800"/>
    </source>
</evidence>
<dbReference type="InterPro" id="IPR050482">
    <property type="entry name" value="Sensor_HK_TwoCompSys"/>
</dbReference>